<dbReference type="Gene3D" id="3.40.190.10">
    <property type="entry name" value="Periplasmic binding protein-like II"/>
    <property type="match status" value="2"/>
</dbReference>
<accession>A0A3S9MNC4</accession>
<evidence type="ECO:0000313" key="4">
    <source>
        <dbReference type="Proteomes" id="UP000280298"/>
    </source>
</evidence>
<feature type="domain" description="LysR substrate-binding" evidence="2">
    <location>
        <begin position="29"/>
        <end position="119"/>
    </location>
</feature>
<organism evidence="3 4">
    <name type="scientific">Streptomyces cyaneochromogenes</name>
    <dbReference type="NCBI Taxonomy" id="2496836"/>
    <lineage>
        <taxon>Bacteria</taxon>
        <taxon>Bacillati</taxon>
        <taxon>Actinomycetota</taxon>
        <taxon>Actinomycetes</taxon>
        <taxon>Kitasatosporales</taxon>
        <taxon>Streptomycetaceae</taxon>
        <taxon>Streptomyces</taxon>
    </lineage>
</organism>
<dbReference type="InterPro" id="IPR005119">
    <property type="entry name" value="LysR_subst-bd"/>
</dbReference>
<dbReference type="AlphaFoldDB" id="A0A3S9MNC4"/>
<reference evidence="3 4" key="1">
    <citation type="journal article" date="2019" name="Int. J. Syst. Evol. Microbiol.">
        <title>Streptomyces cyaneochromogenes sp. nov., a blue pigment-producing actinomycete from manganese-contaminated soil.</title>
        <authorList>
            <person name="Tang X."/>
            <person name="Zhao J."/>
            <person name="Li K."/>
            <person name="Chen Z."/>
            <person name="Sun Y."/>
            <person name="Gao J."/>
        </authorList>
    </citation>
    <scope>NUCLEOTIDE SEQUENCE [LARGE SCALE GENOMIC DNA]</scope>
    <source>
        <strain evidence="3 4">MK-45</strain>
    </source>
</reference>
<dbReference type="Pfam" id="PF03466">
    <property type="entry name" value="LysR_substrate"/>
    <property type="match status" value="1"/>
</dbReference>
<feature type="compositionally biased region" description="Basic and acidic residues" evidence="1">
    <location>
        <begin position="155"/>
        <end position="168"/>
    </location>
</feature>
<protein>
    <recommendedName>
        <fullName evidence="2">LysR substrate-binding domain-containing protein</fullName>
    </recommendedName>
</protein>
<gene>
    <name evidence="3" type="ORF">EJ357_34570</name>
</gene>
<dbReference type="EMBL" id="CP034539">
    <property type="protein sequence ID" value="AZQ40739.1"/>
    <property type="molecule type" value="Genomic_DNA"/>
</dbReference>
<sequence length="190" mass="20223">MPGLYPVLLGNDLTVDAGPQAGAADLQDPAAAQPFVSLADLAEERWVLESGRAGFLAACRDAGSPRIAATVDDQRTLHPLVAHRIGLAVLNTLAVTAHTDPGVVARPLTGFPIRRVFALSGRTPGTSPRRRSSYEPSATRPARRPRACRASCPRLRPDRRDAIGRRDAQTQLQNSARAACPPSRGDPKPS</sequence>
<evidence type="ECO:0000259" key="2">
    <source>
        <dbReference type="Pfam" id="PF03466"/>
    </source>
</evidence>
<dbReference type="Proteomes" id="UP000280298">
    <property type="component" value="Chromosome"/>
</dbReference>
<feature type="region of interest" description="Disordered" evidence="1">
    <location>
        <begin position="120"/>
        <end position="190"/>
    </location>
</feature>
<dbReference type="KEGG" id="scya:EJ357_34570"/>
<evidence type="ECO:0000313" key="3">
    <source>
        <dbReference type="EMBL" id="AZQ40739.1"/>
    </source>
</evidence>
<keyword evidence="4" id="KW-1185">Reference proteome</keyword>
<proteinExistence type="predicted"/>
<name>A0A3S9MNC4_9ACTN</name>
<evidence type="ECO:0000256" key="1">
    <source>
        <dbReference type="SAM" id="MobiDB-lite"/>
    </source>
</evidence>
<dbReference type="OrthoDB" id="4131546at2"/>
<dbReference type="SUPFAM" id="SSF53850">
    <property type="entry name" value="Periplasmic binding protein-like II"/>
    <property type="match status" value="1"/>
</dbReference>